<name>A0A328N1M7_9ACTN</name>
<gene>
    <name evidence="1" type="ORF">LAH08_03541</name>
    <name evidence="2" type="ORF">MED15_01981</name>
</gene>
<comment type="caution">
    <text evidence="1">The sequence shown here is derived from an EMBL/GenBank/DDBJ whole genome shotgun (WGS) entry which is preliminary data.</text>
</comment>
<dbReference type="Proteomes" id="UP000249045">
    <property type="component" value="Unassembled WGS sequence"/>
</dbReference>
<proteinExistence type="predicted"/>
<evidence type="ECO:0000313" key="2">
    <source>
        <dbReference type="EMBL" id="RAO21533.1"/>
    </source>
</evidence>
<reference evidence="3 4" key="1">
    <citation type="submission" date="2018-03" db="EMBL/GenBank/DDBJ databases">
        <title>Defining the species Micromonospora saelicesensis and Micromonospora noduli under the framework of genomics.</title>
        <authorList>
            <person name="Riesco R."/>
            <person name="Trujillo M.E."/>
        </authorList>
    </citation>
    <scope>NUCLEOTIDE SEQUENCE [LARGE SCALE GENOMIC DNA]</scope>
    <source>
        <strain evidence="1 3">LAH08</strain>
        <strain evidence="2 4">MED15</strain>
    </source>
</reference>
<keyword evidence="4" id="KW-1185">Reference proteome</keyword>
<sequence length="167" mass="18633">MLLWDHEMQPLREGLQNIQPPERLALAMAVIERTCDGMGQIETKEVRDYLDRGMTAGREAVSAGRDKIELSEETLDEYEGVLDLADEPGTSHMLSALLACADAPEGLTGEVLYGVLSFCYEGLLDREELPEWTVEAERANDRCVETIAFQRRLVHEALVRGGGQRRG</sequence>
<organism evidence="1 3">
    <name type="scientific">Micromonospora noduli</name>
    <dbReference type="NCBI Taxonomy" id="709876"/>
    <lineage>
        <taxon>Bacteria</taxon>
        <taxon>Bacillati</taxon>
        <taxon>Actinomycetota</taxon>
        <taxon>Actinomycetes</taxon>
        <taxon>Micromonosporales</taxon>
        <taxon>Micromonosporaceae</taxon>
        <taxon>Micromonospora</taxon>
    </lineage>
</organism>
<dbReference type="Proteomes" id="UP000248966">
    <property type="component" value="Unassembled WGS sequence"/>
</dbReference>
<evidence type="ECO:0000313" key="4">
    <source>
        <dbReference type="Proteomes" id="UP000249045"/>
    </source>
</evidence>
<evidence type="ECO:0000313" key="1">
    <source>
        <dbReference type="EMBL" id="RAN99616.1"/>
    </source>
</evidence>
<dbReference type="EMBL" id="PYAC01000007">
    <property type="protein sequence ID" value="RAO21533.1"/>
    <property type="molecule type" value="Genomic_DNA"/>
</dbReference>
<evidence type="ECO:0000313" key="3">
    <source>
        <dbReference type="Proteomes" id="UP000248966"/>
    </source>
</evidence>
<accession>A0A328N1M7</accession>
<dbReference type="EMBL" id="PYAA01000022">
    <property type="protein sequence ID" value="RAN99616.1"/>
    <property type="molecule type" value="Genomic_DNA"/>
</dbReference>
<protein>
    <submittedName>
        <fullName evidence="1">Uncharacterized protein</fullName>
    </submittedName>
</protein>
<dbReference type="AlphaFoldDB" id="A0A328N1M7"/>